<dbReference type="AlphaFoldDB" id="A0A4C1YMG3"/>
<proteinExistence type="predicted"/>
<gene>
    <name evidence="2" type="ORF">EVAR_46960_1</name>
</gene>
<sequence>MFSLIKIYRNDRSINIIDHSQIDYFTQSDPDRTPRANSVNFVGTGGQADTSRSQESTEPSPPESDPHLIDFFFINVVNRFDVVISIRDSNFGSRFQGEGPKAAICDINLERSRVRGADDGAPSRRAAVAYAARCARNTNAPANPWLQNASHPRCGRAMPMQRRVRLTAALLMLWTSCGTF</sequence>
<organism evidence="2 3">
    <name type="scientific">Eumeta variegata</name>
    <name type="common">Bagworm moth</name>
    <name type="synonym">Eumeta japonica</name>
    <dbReference type="NCBI Taxonomy" id="151549"/>
    <lineage>
        <taxon>Eukaryota</taxon>
        <taxon>Metazoa</taxon>
        <taxon>Ecdysozoa</taxon>
        <taxon>Arthropoda</taxon>
        <taxon>Hexapoda</taxon>
        <taxon>Insecta</taxon>
        <taxon>Pterygota</taxon>
        <taxon>Neoptera</taxon>
        <taxon>Endopterygota</taxon>
        <taxon>Lepidoptera</taxon>
        <taxon>Glossata</taxon>
        <taxon>Ditrysia</taxon>
        <taxon>Tineoidea</taxon>
        <taxon>Psychidae</taxon>
        <taxon>Oiketicinae</taxon>
        <taxon>Eumeta</taxon>
    </lineage>
</organism>
<feature type="region of interest" description="Disordered" evidence="1">
    <location>
        <begin position="27"/>
        <end position="65"/>
    </location>
</feature>
<name>A0A4C1YMG3_EUMVA</name>
<comment type="caution">
    <text evidence="2">The sequence shown here is derived from an EMBL/GenBank/DDBJ whole genome shotgun (WGS) entry which is preliminary data.</text>
</comment>
<reference evidence="2 3" key="1">
    <citation type="journal article" date="2019" name="Commun. Biol.">
        <title>The bagworm genome reveals a unique fibroin gene that provides high tensile strength.</title>
        <authorList>
            <person name="Kono N."/>
            <person name="Nakamura H."/>
            <person name="Ohtoshi R."/>
            <person name="Tomita M."/>
            <person name="Numata K."/>
            <person name="Arakawa K."/>
        </authorList>
    </citation>
    <scope>NUCLEOTIDE SEQUENCE [LARGE SCALE GENOMIC DNA]</scope>
</reference>
<evidence type="ECO:0000256" key="1">
    <source>
        <dbReference type="SAM" id="MobiDB-lite"/>
    </source>
</evidence>
<evidence type="ECO:0000313" key="2">
    <source>
        <dbReference type="EMBL" id="GBP76092.1"/>
    </source>
</evidence>
<dbReference type="EMBL" id="BGZK01001275">
    <property type="protein sequence ID" value="GBP76092.1"/>
    <property type="molecule type" value="Genomic_DNA"/>
</dbReference>
<accession>A0A4C1YMG3</accession>
<keyword evidence="3" id="KW-1185">Reference proteome</keyword>
<evidence type="ECO:0000313" key="3">
    <source>
        <dbReference type="Proteomes" id="UP000299102"/>
    </source>
</evidence>
<protein>
    <submittedName>
        <fullName evidence="2">Uncharacterized protein</fullName>
    </submittedName>
</protein>
<dbReference type="Proteomes" id="UP000299102">
    <property type="component" value="Unassembled WGS sequence"/>
</dbReference>